<dbReference type="InterPro" id="IPR050492">
    <property type="entry name" value="Bact_metal-bind_prot9"/>
</dbReference>
<dbReference type="SUPFAM" id="SSF53807">
    <property type="entry name" value="Helical backbone' metal receptor"/>
    <property type="match status" value="1"/>
</dbReference>
<sequence length="358" mass="40946">MKLLQIISLLVLAGIIFSGCTSPSSQESDTNSDLTIYTSIYPIQFAVEQIGGDSVSVKSLYPPGVDAHTYEPTSKDMTTIAKSDAFIYMGAGMEGFAQSAADALESQDLSLVELGQHEELFHVDENLEHEEDSEHEEEREEEHEEHEHEDHEEEHEEHEEHEHEDHEEEHEDHEGQVEDDGHNHGDLDPHIWLDPKRMLEMSHIIKSELITLNPEKSDLYNKNFQALKEDLLVLDEQFTETLQSKTNKEILVSHAAYGYWEERYGIEQIAINGLSSSSEPSQKELTEIIDQAEKHHLEYIIIEQNSTNNVSKIIQDQIGAQTLEIHNLSVLTDNDIDKEKDYFSIMYQNLDVLDQVTN</sequence>
<name>A0ABW3LQT8_9BACI</name>
<organism evidence="3 4">
    <name type="scientific">Virgibacillus byunsanensis</name>
    <dbReference type="NCBI Taxonomy" id="570945"/>
    <lineage>
        <taxon>Bacteria</taxon>
        <taxon>Bacillati</taxon>
        <taxon>Bacillota</taxon>
        <taxon>Bacilli</taxon>
        <taxon>Bacillales</taxon>
        <taxon>Bacillaceae</taxon>
        <taxon>Virgibacillus</taxon>
    </lineage>
</organism>
<dbReference type="PROSITE" id="PS51257">
    <property type="entry name" value="PROKAR_LIPOPROTEIN"/>
    <property type="match status" value="1"/>
</dbReference>
<accession>A0ABW3LQT8</accession>
<evidence type="ECO:0000313" key="3">
    <source>
        <dbReference type="EMBL" id="MFD1039674.1"/>
    </source>
</evidence>
<keyword evidence="2" id="KW-0732">Signal</keyword>
<reference evidence="4" key="1">
    <citation type="journal article" date="2019" name="Int. J. Syst. Evol. Microbiol.">
        <title>The Global Catalogue of Microorganisms (GCM) 10K type strain sequencing project: providing services to taxonomists for standard genome sequencing and annotation.</title>
        <authorList>
            <consortium name="The Broad Institute Genomics Platform"/>
            <consortium name="The Broad Institute Genome Sequencing Center for Infectious Disease"/>
            <person name="Wu L."/>
            <person name="Ma J."/>
        </authorList>
    </citation>
    <scope>NUCLEOTIDE SEQUENCE [LARGE SCALE GENOMIC DNA]</scope>
    <source>
        <strain evidence="4">CCUG 56754</strain>
    </source>
</reference>
<dbReference type="RefSeq" id="WP_390363332.1">
    <property type="nucleotide sequence ID" value="NZ_JBHTKJ010000043.1"/>
</dbReference>
<dbReference type="Gene3D" id="3.40.50.1980">
    <property type="entry name" value="Nitrogenase molybdenum iron protein domain"/>
    <property type="match status" value="2"/>
</dbReference>
<dbReference type="PANTHER" id="PTHR42953">
    <property type="entry name" value="HIGH-AFFINITY ZINC UPTAKE SYSTEM PROTEIN ZNUA-RELATED"/>
    <property type="match status" value="1"/>
</dbReference>
<dbReference type="Pfam" id="PF01297">
    <property type="entry name" value="ZnuA"/>
    <property type="match status" value="1"/>
</dbReference>
<evidence type="ECO:0000256" key="1">
    <source>
        <dbReference type="SAM" id="MobiDB-lite"/>
    </source>
</evidence>
<gene>
    <name evidence="3" type="ORF">ACFQ3N_14890</name>
</gene>
<comment type="caution">
    <text evidence="3">The sequence shown here is derived from an EMBL/GenBank/DDBJ whole genome shotgun (WGS) entry which is preliminary data.</text>
</comment>
<dbReference type="EMBL" id="JBHTKJ010000043">
    <property type="protein sequence ID" value="MFD1039674.1"/>
    <property type="molecule type" value="Genomic_DNA"/>
</dbReference>
<protein>
    <submittedName>
        <fullName evidence="3">Metal ABC transporter solute-binding protein, Zn/Mn family</fullName>
    </submittedName>
</protein>
<feature type="compositionally biased region" description="Acidic residues" evidence="1">
    <location>
        <begin position="127"/>
        <end position="144"/>
    </location>
</feature>
<feature type="compositionally biased region" description="Basic and acidic residues" evidence="1">
    <location>
        <begin position="172"/>
        <end position="189"/>
    </location>
</feature>
<dbReference type="Proteomes" id="UP001597040">
    <property type="component" value="Unassembled WGS sequence"/>
</dbReference>
<evidence type="ECO:0000313" key="4">
    <source>
        <dbReference type="Proteomes" id="UP001597040"/>
    </source>
</evidence>
<feature type="signal peptide" evidence="2">
    <location>
        <begin position="1"/>
        <end position="27"/>
    </location>
</feature>
<evidence type="ECO:0000256" key="2">
    <source>
        <dbReference type="SAM" id="SignalP"/>
    </source>
</evidence>
<dbReference type="PANTHER" id="PTHR42953:SF8">
    <property type="entry name" value="ZINT DOMAIN-CONTAINING PROTEIN"/>
    <property type="match status" value="1"/>
</dbReference>
<dbReference type="InterPro" id="IPR006127">
    <property type="entry name" value="ZnuA-like"/>
</dbReference>
<feature type="region of interest" description="Disordered" evidence="1">
    <location>
        <begin position="121"/>
        <end position="189"/>
    </location>
</feature>
<proteinExistence type="predicted"/>
<feature type="chain" id="PRO_5045536389" evidence="2">
    <location>
        <begin position="28"/>
        <end position="358"/>
    </location>
</feature>
<keyword evidence="4" id="KW-1185">Reference proteome</keyword>